<dbReference type="EMBL" id="SAVA01000001">
    <property type="protein sequence ID" value="RWR54756.1"/>
    <property type="molecule type" value="Genomic_DNA"/>
</dbReference>
<organism evidence="5 6">
    <name type="scientific">Paenirhodobacter huangdaonensis</name>
    <dbReference type="NCBI Taxonomy" id="2501515"/>
    <lineage>
        <taxon>Bacteria</taxon>
        <taxon>Pseudomonadati</taxon>
        <taxon>Pseudomonadota</taxon>
        <taxon>Alphaproteobacteria</taxon>
        <taxon>Rhodobacterales</taxon>
        <taxon>Rhodobacter group</taxon>
        <taxon>Paenirhodobacter</taxon>
    </lineage>
</organism>
<keyword evidence="2" id="KW-0238">DNA-binding</keyword>
<evidence type="ECO:0000256" key="3">
    <source>
        <dbReference type="ARBA" id="ARBA00023163"/>
    </source>
</evidence>
<dbReference type="InterPro" id="IPR036390">
    <property type="entry name" value="WH_DNA-bd_sf"/>
</dbReference>
<dbReference type="CDD" id="cd00090">
    <property type="entry name" value="HTH_ARSR"/>
    <property type="match status" value="1"/>
</dbReference>
<dbReference type="InterPro" id="IPR011008">
    <property type="entry name" value="Dimeric_a/b-barrel"/>
</dbReference>
<dbReference type="InterPro" id="IPR019888">
    <property type="entry name" value="Tscrpt_reg_AsnC-like"/>
</dbReference>
<keyword evidence="6" id="KW-1185">Reference proteome</keyword>
<dbReference type="GO" id="GO:0043200">
    <property type="term" value="P:response to amino acid"/>
    <property type="evidence" value="ECO:0007669"/>
    <property type="project" value="TreeGrafter"/>
</dbReference>
<dbReference type="GO" id="GO:0043565">
    <property type="term" value="F:sequence-specific DNA binding"/>
    <property type="evidence" value="ECO:0007669"/>
    <property type="project" value="InterPro"/>
</dbReference>
<accession>A0A3S3M2M1</accession>
<dbReference type="Pfam" id="PF01037">
    <property type="entry name" value="AsnC_trans_reg"/>
    <property type="match status" value="1"/>
</dbReference>
<dbReference type="SUPFAM" id="SSF46785">
    <property type="entry name" value="Winged helix' DNA-binding domain"/>
    <property type="match status" value="1"/>
</dbReference>
<dbReference type="InterPro" id="IPR019887">
    <property type="entry name" value="Tscrpt_reg_AsnC/Lrp_C"/>
</dbReference>
<dbReference type="SUPFAM" id="SSF54909">
    <property type="entry name" value="Dimeric alpha+beta barrel"/>
    <property type="match status" value="1"/>
</dbReference>
<proteinExistence type="predicted"/>
<dbReference type="InterPro" id="IPR011991">
    <property type="entry name" value="ArsR-like_HTH"/>
</dbReference>
<protein>
    <submittedName>
        <fullName evidence="5">Lrp/AsnC family transcriptional regulator</fullName>
    </submittedName>
</protein>
<evidence type="ECO:0000256" key="1">
    <source>
        <dbReference type="ARBA" id="ARBA00023015"/>
    </source>
</evidence>
<dbReference type="PROSITE" id="PS50956">
    <property type="entry name" value="HTH_ASNC_2"/>
    <property type="match status" value="1"/>
</dbReference>
<keyword evidence="3" id="KW-0804">Transcription</keyword>
<feature type="domain" description="HTH asnC-type" evidence="4">
    <location>
        <begin position="3"/>
        <end position="64"/>
    </location>
</feature>
<keyword evidence="1" id="KW-0805">Transcription regulation</keyword>
<dbReference type="RefSeq" id="WP_128154262.1">
    <property type="nucleotide sequence ID" value="NZ_JBHSOM010000007.1"/>
</dbReference>
<evidence type="ECO:0000256" key="2">
    <source>
        <dbReference type="ARBA" id="ARBA00023125"/>
    </source>
</evidence>
<dbReference type="PANTHER" id="PTHR30154">
    <property type="entry name" value="LEUCINE-RESPONSIVE REGULATORY PROTEIN"/>
    <property type="match status" value="1"/>
</dbReference>
<dbReference type="PANTHER" id="PTHR30154:SF34">
    <property type="entry name" value="TRANSCRIPTIONAL REGULATOR AZLB"/>
    <property type="match status" value="1"/>
</dbReference>
<comment type="caution">
    <text evidence="5">The sequence shown here is derived from an EMBL/GenBank/DDBJ whole genome shotgun (WGS) entry which is preliminary data.</text>
</comment>
<dbReference type="Gene3D" id="1.10.10.10">
    <property type="entry name" value="Winged helix-like DNA-binding domain superfamily/Winged helix DNA-binding domain"/>
    <property type="match status" value="1"/>
</dbReference>
<sequence length="152" mass="17376">MLIDDTDRRILRQLLAEPAMATADLAERAGVTTATCWRRLERLREGGVIRGAQAVIDWRALGWEVEVSLRFTLDKTHPRAFDEFLAAAREVPEVLEIQTFLGQTDVRLNVIARDMAHWQEIYRTRILTLPHIQDTEALMLISTIKDSAELPL</sequence>
<dbReference type="AlphaFoldDB" id="A0A3S3M2M1"/>
<dbReference type="GO" id="GO:0005829">
    <property type="term" value="C:cytosol"/>
    <property type="evidence" value="ECO:0007669"/>
    <property type="project" value="TreeGrafter"/>
</dbReference>
<dbReference type="GO" id="GO:0006355">
    <property type="term" value="P:regulation of DNA-templated transcription"/>
    <property type="evidence" value="ECO:0007669"/>
    <property type="project" value="UniProtKB-ARBA"/>
</dbReference>
<evidence type="ECO:0000259" key="4">
    <source>
        <dbReference type="PROSITE" id="PS50956"/>
    </source>
</evidence>
<dbReference type="InterPro" id="IPR000485">
    <property type="entry name" value="AsnC-type_HTH_dom"/>
</dbReference>
<reference evidence="5" key="2">
    <citation type="submission" date="2019-01" db="EMBL/GenBank/DDBJ databases">
        <authorList>
            <person name="Li Y."/>
        </authorList>
    </citation>
    <scope>NUCLEOTIDE SEQUENCE [LARGE SCALE GENOMIC DNA]</scope>
    <source>
        <strain evidence="5">CGMCC 1.12963</strain>
    </source>
</reference>
<name>A0A3S3M2M1_9RHOB</name>
<dbReference type="PRINTS" id="PR00033">
    <property type="entry name" value="HTHASNC"/>
</dbReference>
<evidence type="ECO:0000313" key="6">
    <source>
        <dbReference type="Proteomes" id="UP000288071"/>
    </source>
</evidence>
<dbReference type="Proteomes" id="UP000288071">
    <property type="component" value="Unassembled WGS sequence"/>
</dbReference>
<dbReference type="InterPro" id="IPR036388">
    <property type="entry name" value="WH-like_DNA-bd_sf"/>
</dbReference>
<dbReference type="SMART" id="SM00344">
    <property type="entry name" value="HTH_ASNC"/>
    <property type="match status" value="1"/>
</dbReference>
<reference evidence="5" key="1">
    <citation type="submission" date="2019-01" db="EMBL/GenBank/DDBJ databases">
        <title>Sinorhodobacter populi sp. nov. isolated from the symptomatic bark tissue of Populus euramericana canker.</title>
        <authorList>
            <person name="Xu G."/>
        </authorList>
    </citation>
    <scope>NUCLEOTIDE SEQUENCE [LARGE SCALE GENOMIC DNA]</scope>
    <source>
        <strain evidence="5">CGMCC 1.12963</strain>
    </source>
</reference>
<evidence type="ECO:0000313" key="5">
    <source>
        <dbReference type="EMBL" id="RWR54756.1"/>
    </source>
</evidence>
<gene>
    <name evidence="5" type="ORF">EOW66_01435</name>
</gene>
<dbReference type="Pfam" id="PF13412">
    <property type="entry name" value="HTH_24"/>
    <property type="match status" value="1"/>
</dbReference>
<dbReference type="Gene3D" id="3.30.70.920">
    <property type="match status" value="1"/>
</dbReference>